<evidence type="ECO:0000256" key="3">
    <source>
        <dbReference type="ARBA" id="ARBA00012759"/>
    </source>
</evidence>
<dbReference type="EC" id="3.4.19.12" evidence="3"/>
<keyword evidence="5" id="KW-0833">Ubl conjugation pathway</keyword>
<comment type="caution">
    <text evidence="14">The sequence shown here is derived from an EMBL/GenBank/DDBJ whole genome shotgun (WGS) entry which is preliminary data.</text>
</comment>
<evidence type="ECO:0000256" key="9">
    <source>
        <dbReference type="ARBA" id="ARBA00023163"/>
    </source>
</evidence>
<proteinExistence type="predicted"/>
<keyword evidence="15" id="KW-1185">Reference proteome</keyword>
<evidence type="ECO:0000256" key="12">
    <source>
        <dbReference type="PROSITE-ProRule" id="PRU00331"/>
    </source>
</evidence>
<evidence type="ECO:0000256" key="5">
    <source>
        <dbReference type="ARBA" id="ARBA00022786"/>
    </source>
</evidence>
<dbReference type="SMART" id="SM01246">
    <property type="entry name" value="Josephin"/>
    <property type="match status" value="1"/>
</dbReference>
<dbReference type="GO" id="GO:0004843">
    <property type="term" value="F:cysteine-type deubiquitinase activity"/>
    <property type="evidence" value="ECO:0007669"/>
    <property type="project" value="UniProtKB-EC"/>
</dbReference>
<feature type="active site" evidence="12">
    <location>
        <position position="158"/>
    </location>
</feature>
<dbReference type="Pfam" id="PF02099">
    <property type="entry name" value="Josephin"/>
    <property type="match status" value="1"/>
</dbReference>
<evidence type="ECO:0000259" key="13">
    <source>
        <dbReference type="PROSITE" id="PS50957"/>
    </source>
</evidence>
<dbReference type="InterPro" id="IPR006155">
    <property type="entry name" value="Josephin"/>
</dbReference>
<dbReference type="GO" id="GO:0016579">
    <property type="term" value="P:protein deubiquitination"/>
    <property type="evidence" value="ECO:0007669"/>
    <property type="project" value="InterPro"/>
</dbReference>
<dbReference type="GO" id="GO:0005634">
    <property type="term" value="C:nucleus"/>
    <property type="evidence" value="ECO:0007669"/>
    <property type="project" value="UniProtKB-SubCell"/>
</dbReference>
<feature type="domain" description="Josephin" evidence="13">
    <location>
        <begin position="38"/>
        <end position="219"/>
    </location>
</feature>
<gene>
    <name evidence="14" type="ORF">AFUS01_LOCUS18648</name>
</gene>
<comment type="subcellular location">
    <subcellularLocation>
        <location evidence="2">Nucleus</location>
    </subcellularLocation>
</comment>
<evidence type="ECO:0000313" key="15">
    <source>
        <dbReference type="Proteomes" id="UP000708208"/>
    </source>
</evidence>
<dbReference type="PROSITE" id="PS50957">
    <property type="entry name" value="JOSEPHIN"/>
    <property type="match status" value="1"/>
</dbReference>
<dbReference type="PANTHER" id="PTHR14159">
    <property type="entry name" value="ATAXIN-3-RELATED"/>
    <property type="match status" value="1"/>
</dbReference>
<evidence type="ECO:0000256" key="1">
    <source>
        <dbReference type="ARBA" id="ARBA00000707"/>
    </source>
</evidence>
<dbReference type="OrthoDB" id="10063692at2759"/>
<reference evidence="14" key="1">
    <citation type="submission" date="2021-06" db="EMBL/GenBank/DDBJ databases">
        <authorList>
            <person name="Hodson N. C."/>
            <person name="Mongue J. A."/>
            <person name="Jaron S. K."/>
        </authorList>
    </citation>
    <scope>NUCLEOTIDE SEQUENCE</scope>
</reference>
<dbReference type="GO" id="GO:0006508">
    <property type="term" value="P:proteolysis"/>
    <property type="evidence" value="ECO:0007669"/>
    <property type="project" value="UniProtKB-KW"/>
</dbReference>
<name>A0A8J2P2X4_9HEXA</name>
<keyword evidence="10" id="KW-0539">Nucleus</keyword>
<dbReference type="Proteomes" id="UP000708208">
    <property type="component" value="Unassembled WGS sequence"/>
</dbReference>
<accession>A0A8J2P2X4</accession>
<feature type="active site" evidence="12">
    <location>
        <position position="51"/>
    </location>
</feature>
<evidence type="ECO:0000256" key="11">
    <source>
        <dbReference type="PIRSR" id="PIRSR633865-1"/>
    </source>
</evidence>
<dbReference type="PANTHER" id="PTHR14159:SF0">
    <property type="entry name" value="ATAXIN-3-RELATED"/>
    <property type="match status" value="1"/>
</dbReference>
<evidence type="ECO:0000256" key="4">
    <source>
        <dbReference type="ARBA" id="ARBA00022670"/>
    </source>
</evidence>
<sequence length="281" mass="31918">MISHSTRTSFYITVIFKRMSSGGNDVKTVRSKRVELALDKVFFEKQDGALCGQHCLNNAVQCRMFTAVDLSTIAQQLDEQERLRMAERGTDTQEYRDFLNKPSDNFDDTGYFGVQVLAQALKNLGLDLVSFNSNDSRAARARTNPVEQRIIICNMEDHWFAMRRFGNQWVNLNSFLGKPEPITDSYFTLYLTTLQNDGYNLFFVFGNAPENAEADAAFENIFFGTDEFSEDTIGPGMRLGGGSAEVVQENQQSNTSRSEAIRVQREAFLMRLQANQDKQQQ</sequence>
<keyword evidence="9" id="KW-0804">Transcription</keyword>
<evidence type="ECO:0000256" key="8">
    <source>
        <dbReference type="ARBA" id="ARBA00023015"/>
    </source>
</evidence>
<keyword evidence="6 12" id="KW-0378">Hydrolase</keyword>
<comment type="catalytic activity">
    <reaction evidence="1">
        <text>Thiol-dependent hydrolysis of ester, thioester, amide, peptide and isopeptide bonds formed by the C-terminal Gly of ubiquitin (a 76-residue protein attached to proteins as an intracellular targeting signal).</text>
        <dbReference type="EC" id="3.4.19.12"/>
    </reaction>
</comment>
<evidence type="ECO:0000256" key="2">
    <source>
        <dbReference type="ARBA" id="ARBA00004123"/>
    </source>
</evidence>
<dbReference type="EMBL" id="CAJVCH010187130">
    <property type="protein sequence ID" value="CAG7729965.1"/>
    <property type="molecule type" value="Genomic_DNA"/>
</dbReference>
<protein>
    <recommendedName>
        <fullName evidence="3">ubiquitinyl hydrolase 1</fullName>
        <ecNumber evidence="3">3.4.19.12</ecNumber>
    </recommendedName>
</protein>
<feature type="active site" description="Proton acceptor" evidence="11">
    <location>
        <position position="158"/>
    </location>
</feature>
<evidence type="ECO:0000313" key="14">
    <source>
        <dbReference type="EMBL" id="CAG7729965.1"/>
    </source>
</evidence>
<evidence type="ECO:0000256" key="6">
    <source>
        <dbReference type="ARBA" id="ARBA00022801"/>
    </source>
</evidence>
<evidence type="ECO:0000256" key="7">
    <source>
        <dbReference type="ARBA" id="ARBA00022807"/>
    </source>
</evidence>
<feature type="active site" evidence="11 12">
    <location>
        <position position="173"/>
    </location>
</feature>
<keyword evidence="7" id="KW-0788">Thiol protease</keyword>
<feature type="active site" description="Nucleophile" evidence="11">
    <location>
        <position position="51"/>
    </location>
</feature>
<dbReference type="AlphaFoldDB" id="A0A8J2P2X4"/>
<keyword evidence="8" id="KW-0805">Transcription regulation</keyword>
<organism evidence="14 15">
    <name type="scientific">Allacma fusca</name>
    <dbReference type="NCBI Taxonomy" id="39272"/>
    <lineage>
        <taxon>Eukaryota</taxon>
        <taxon>Metazoa</taxon>
        <taxon>Ecdysozoa</taxon>
        <taxon>Arthropoda</taxon>
        <taxon>Hexapoda</taxon>
        <taxon>Collembola</taxon>
        <taxon>Symphypleona</taxon>
        <taxon>Sminthuridae</taxon>
        <taxon>Allacma</taxon>
    </lineage>
</organism>
<dbReference type="InterPro" id="IPR033865">
    <property type="entry name" value="Ataxin-3"/>
</dbReference>
<evidence type="ECO:0000256" key="10">
    <source>
        <dbReference type="ARBA" id="ARBA00023242"/>
    </source>
</evidence>
<keyword evidence="4" id="KW-0645">Protease</keyword>